<dbReference type="PANTHER" id="PTHR46577">
    <property type="entry name" value="HTH-TYPE TRANSCRIPTIONAL REGULATORY PROTEIN GABR"/>
    <property type="match status" value="1"/>
</dbReference>
<dbReference type="Gene3D" id="1.10.10.10">
    <property type="entry name" value="Winged helix-like DNA-binding domain superfamily/Winged helix DNA-binding domain"/>
    <property type="match status" value="1"/>
</dbReference>
<evidence type="ECO:0000256" key="2">
    <source>
        <dbReference type="ARBA" id="ARBA00022898"/>
    </source>
</evidence>
<comment type="similarity">
    <text evidence="1">In the C-terminal section; belongs to the class-I pyridoxal-phosphate-dependent aminotransferase family.</text>
</comment>
<dbReference type="GO" id="GO:0030170">
    <property type="term" value="F:pyridoxal phosphate binding"/>
    <property type="evidence" value="ECO:0007669"/>
    <property type="project" value="InterPro"/>
</dbReference>
<protein>
    <submittedName>
        <fullName evidence="7">PLP-dependent aminotransferase family protein</fullName>
    </submittedName>
</protein>
<dbReference type="InterPro" id="IPR015421">
    <property type="entry name" value="PyrdxlP-dep_Trfase_major"/>
</dbReference>
<dbReference type="GO" id="GO:0003700">
    <property type="term" value="F:DNA-binding transcription factor activity"/>
    <property type="evidence" value="ECO:0007669"/>
    <property type="project" value="InterPro"/>
</dbReference>
<dbReference type="EMBL" id="JAEHFV010000004">
    <property type="protein sequence ID" value="MBK0370489.1"/>
    <property type="molecule type" value="Genomic_DNA"/>
</dbReference>
<keyword evidence="4" id="KW-0238">DNA-binding</keyword>
<dbReference type="PANTHER" id="PTHR46577:SF2">
    <property type="entry name" value="TRANSCRIPTIONAL REGULATORY PROTEIN"/>
    <property type="match status" value="1"/>
</dbReference>
<dbReference type="InterPro" id="IPR004839">
    <property type="entry name" value="Aminotransferase_I/II_large"/>
</dbReference>
<dbReference type="InterPro" id="IPR015424">
    <property type="entry name" value="PyrdxlP-dep_Trfase"/>
</dbReference>
<keyword evidence="2" id="KW-0663">Pyridoxal phosphate</keyword>
<comment type="caution">
    <text evidence="7">The sequence shown here is derived from an EMBL/GenBank/DDBJ whole genome shotgun (WGS) entry which is preliminary data.</text>
</comment>
<dbReference type="GO" id="GO:0008483">
    <property type="term" value="F:transaminase activity"/>
    <property type="evidence" value="ECO:0007669"/>
    <property type="project" value="UniProtKB-KW"/>
</dbReference>
<dbReference type="InterPro" id="IPR051446">
    <property type="entry name" value="HTH_trans_reg/aminotransferase"/>
</dbReference>
<feature type="domain" description="HTH gntR-type" evidence="6">
    <location>
        <begin position="5"/>
        <end position="73"/>
    </location>
</feature>
<organism evidence="7 8">
    <name type="scientific">Flavobacterium agrisoli</name>
    <dbReference type="NCBI Taxonomy" id="2793066"/>
    <lineage>
        <taxon>Bacteria</taxon>
        <taxon>Pseudomonadati</taxon>
        <taxon>Bacteroidota</taxon>
        <taxon>Flavobacteriia</taxon>
        <taxon>Flavobacteriales</taxon>
        <taxon>Flavobacteriaceae</taxon>
        <taxon>Flavobacterium</taxon>
    </lineage>
</organism>
<evidence type="ECO:0000313" key="7">
    <source>
        <dbReference type="EMBL" id="MBK0370489.1"/>
    </source>
</evidence>
<dbReference type="Gene3D" id="3.40.640.10">
    <property type="entry name" value="Type I PLP-dependent aspartate aminotransferase-like (Major domain)"/>
    <property type="match status" value="1"/>
</dbReference>
<evidence type="ECO:0000313" key="8">
    <source>
        <dbReference type="Proteomes" id="UP000609172"/>
    </source>
</evidence>
<dbReference type="AlphaFoldDB" id="A0A934PPE7"/>
<dbReference type="SUPFAM" id="SSF53383">
    <property type="entry name" value="PLP-dependent transferases"/>
    <property type="match status" value="1"/>
</dbReference>
<dbReference type="Proteomes" id="UP000609172">
    <property type="component" value="Unassembled WGS sequence"/>
</dbReference>
<dbReference type="GO" id="GO:0003677">
    <property type="term" value="F:DNA binding"/>
    <property type="evidence" value="ECO:0007669"/>
    <property type="project" value="UniProtKB-KW"/>
</dbReference>
<evidence type="ECO:0000256" key="4">
    <source>
        <dbReference type="ARBA" id="ARBA00023125"/>
    </source>
</evidence>
<gene>
    <name evidence="7" type="ORF">I5M07_11675</name>
</gene>
<evidence type="ECO:0000256" key="1">
    <source>
        <dbReference type="ARBA" id="ARBA00005384"/>
    </source>
</evidence>
<dbReference type="InterPro" id="IPR036390">
    <property type="entry name" value="WH_DNA-bd_sf"/>
</dbReference>
<dbReference type="CDD" id="cd00609">
    <property type="entry name" value="AAT_like"/>
    <property type="match status" value="1"/>
</dbReference>
<dbReference type="InterPro" id="IPR015422">
    <property type="entry name" value="PyrdxlP-dep_Trfase_small"/>
</dbReference>
<dbReference type="PROSITE" id="PS50949">
    <property type="entry name" value="HTH_GNTR"/>
    <property type="match status" value="1"/>
</dbReference>
<sequence>MRTEKPLFIQVADRLEQQIKSELYAIGDKLPSIREMVTETGYSMSTINKAYYELESRSLITSRPQSGYYVSPLSSPNIINPTPSRPIISEENSEPEDLIDLVYGNMTHENVTLFSLGFPSNELLPIPKLNKAMVQAMRDLPNSGTSYEEIQGNYNLRKEIARAAFSWDGHFTEQDVITTNGCISAVSYCLMSLTKPGDTVLTESPVYFGILQLAKSLGLHVLELPTNMTTGIEIDALKKVLKTTKVKACILMSNFSNPSGSMMPESHKKEVVQLLAFYHIPLIEDDIHGDLYFGSHRPTNCKTFDESGIVLCCSSVSKSLSPGYRVGWVFPGAFKKEVLRTKLYHSVSATTLTHQVVGDFLKNGRYENHLRKIRKILYHNCTHYIHTILTHFPEGTKVSQPQGGFFLWVELDSKINTAVFYHEALKHHISIAPGRIFSFQNQFTNCMRLSFGLPWTPEIQHAIQTLGTLLCQKKI</sequence>
<name>A0A934PPE7_9FLAO</name>
<dbReference type="Gene3D" id="3.90.1150.10">
    <property type="entry name" value="Aspartate Aminotransferase, domain 1"/>
    <property type="match status" value="1"/>
</dbReference>
<dbReference type="CDD" id="cd07377">
    <property type="entry name" value="WHTH_GntR"/>
    <property type="match status" value="1"/>
</dbReference>
<dbReference type="SUPFAM" id="SSF46785">
    <property type="entry name" value="Winged helix' DNA-binding domain"/>
    <property type="match status" value="1"/>
</dbReference>
<evidence type="ECO:0000259" key="6">
    <source>
        <dbReference type="PROSITE" id="PS50949"/>
    </source>
</evidence>
<dbReference type="RefSeq" id="WP_200106614.1">
    <property type="nucleotide sequence ID" value="NZ_JAEHFV010000004.1"/>
</dbReference>
<accession>A0A934PPE7</accession>
<reference evidence="7" key="1">
    <citation type="submission" date="2020-12" db="EMBL/GenBank/DDBJ databases">
        <title>Bacterial novel species Flavobacterium sp. SE-1-e isolated from soil.</title>
        <authorList>
            <person name="Jung H.-Y."/>
        </authorList>
    </citation>
    <scope>NUCLEOTIDE SEQUENCE</scope>
    <source>
        <strain evidence="7">SE-1-e</strain>
    </source>
</reference>
<keyword evidence="7" id="KW-0032">Aminotransferase</keyword>
<evidence type="ECO:0000256" key="3">
    <source>
        <dbReference type="ARBA" id="ARBA00023015"/>
    </source>
</evidence>
<dbReference type="Pfam" id="PF00392">
    <property type="entry name" value="GntR"/>
    <property type="match status" value="1"/>
</dbReference>
<dbReference type="InterPro" id="IPR000524">
    <property type="entry name" value="Tscrpt_reg_HTH_GntR"/>
</dbReference>
<dbReference type="SMART" id="SM00345">
    <property type="entry name" value="HTH_GNTR"/>
    <property type="match status" value="1"/>
</dbReference>
<keyword evidence="8" id="KW-1185">Reference proteome</keyword>
<evidence type="ECO:0000256" key="5">
    <source>
        <dbReference type="ARBA" id="ARBA00023163"/>
    </source>
</evidence>
<proteinExistence type="inferred from homology"/>
<dbReference type="Pfam" id="PF00155">
    <property type="entry name" value="Aminotran_1_2"/>
    <property type="match status" value="1"/>
</dbReference>
<keyword evidence="7" id="KW-0808">Transferase</keyword>
<keyword evidence="5" id="KW-0804">Transcription</keyword>
<dbReference type="InterPro" id="IPR036388">
    <property type="entry name" value="WH-like_DNA-bd_sf"/>
</dbReference>
<keyword evidence="3" id="KW-0805">Transcription regulation</keyword>